<evidence type="ECO:0000259" key="3">
    <source>
        <dbReference type="Pfam" id="PF20434"/>
    </source>
</evidence>
<keyword evidence="1 4" id="KW-0378">Hydrolase</keyword>
<dbReference type="RefSeq" id="WP_181879484.1">
    <property type="nucleotide sequence ID" value="NZ_UGPZ01000002.1"/>
</dbReference>
<evidence type="ECO:0000256" key="2">
    <source>
        <dbReference type="SAM" id="SignalP"/>
    </source>
</evidence>
<evidence type="ECO:0000256" key="1">
    <source>
        <dbReference type="ARBA" id="ARBA00022801"/>
    </source>
</evidence>
<dbReference type="PROSITE" id="PS51257">
    <property type="entry name" value="PROKAR_LIPOPROTEIN"/>
    <property type="match status" value="1"/>
</dbReference>
<gene>
    <name evidence="4" type="ORF">NCTC9426_00246</name>
</gene>
<dbReference type="GO" id="GO:0106435">
    <property type="term" value="F:carboxylesterase activity"/>
    <property type="evidence" value="ECO:0007669"/>
    <property type="project" value="UniProtKB-EC"/>
</dbReference>
<dbReference type="AlphaFoldDB" id="A0A378PPX4"/>
<dbReference type="Gene3D" id="3.40.50.1820">
    <property type="entry name" value="alpha/beta hydrolase"/>
    <property type="match status" value="1"/>
</dbReference>
<organism evidence="4 5">
    <name type="scientific">Moraxella bovis</name>
    <dbReference type="NCBI Taxonomy" id="476"/>
    <lineage>
        <taxon>Bacteria</taxon>
        <taxon>Pseudomonadati</taxon>
        <taxon>Pseudomonadota</taxon>
        <taxon>Gammaproteobacteria</taxon>
        <taxon>Moraxellales</taxon>
        <taxon>Moraxellaceae</taxon>
        <taxon>Moraxella</taxon>
    </lineage>
</organism>
<dbReference type="InterPro" id="IPR049492">
    <property type="entry name" value="BD-FAE-like_dom"/>
</dbReference>
<evidence type="ECO:0000313" key="5">
    <source>
        <dbReference type="Proteomes" id="UP000254133"/>
    </source>
</evidence>
<dbReference type="EC" id="3.1.1.1" evidence="4"/>
<dbReference type="EMBL" id="UGPZ01000002">
    <property type="protein sequence ID" value="STY90239.1"/>
    <property type="molecule type" value="Genomic_DNA"/>
</dbReference>
<evidence type="ECO:0000313" key="4">
    <source>
        <dbReference type="EMBL" id="STY90239.1"/>
    </source>
</evidence>
<feature type="signal peptide" evidence="2">
    <location>
        <begin position="1"/>
        <end position="22"/>
    </location>
</feature>
<feature type="chain" id="PRO_5016830172" evidence="2">
    <location>
        <begin position="23"/>
        <end position="340"/>
    </location>
</feature>
<reference evidence="4 5" key="1">
    <citation type="submission" date="2018-06" db="EMBL/GenBank/DDBJ databases">
        <authorList>
            <consortium name="Pathogen Informatics"/>
            <person name="Doyle S."/>
        </authorList>
    </citation>
    <scope>NUCLEOTIDE SEQUENCE [LARGE SCALE GENOMIC DNA]</scope>
    <source>
        <strain evidence="4 5">NCTC9426</strain>
    </source>
</reference>
<proteinExistence type="predicted"/>
<dbReference type="InterPro" id="IPR029058">
    <property type="entry name" value="AB_hydrolase_fold"/>
</dbReference>
<keyword evidence="2" id="KW-0732">Signal</keyword>
<dbReference type="Proteomes" id="UP000254133">
    <property type="component" value="Unassembled WGS sequence"/>
</dbReference>
<dbReference type="SUPFAM" id="SSF53474">
    <property type="entry name" value="alpha/beta-Hydrolases"/>
    <property type="match status" value="1"/>
</dbReference>
<dbReference type="InterPro" id="IPR050300">
    <property type="entry name" value="GDXG_lipolytic_enzyme"/>
</dbReference>
<accession>A0A378PPX4</accession>
<name>A0A378PPX4_MORBO</name>
<dbReference type="Pfam" id="PF20434">
    <property type="entry name" value="BD-FAE"/>
    <property type="match status" value="1"/>
</dbReference>
<protein>
    <submittedName>
        <fullName evidence="4">Carboxylesterase</fullName>
        <ecNumber evidence="4">3.1.1.1</ecNumber>
    </submittedName>
</protein>
<feature type="domain" description="BD-FAE-like" evidence="3">
    <location>
        <begin position="83"/>
        <end position="300"/>
    </location>
</feature>
<dbReference type="PANTHER" id="PTHR48081">
    <property type="entry name" value="AB HYDROLASE SUPERFAMILY PROTEIN C4A8.06C"/>
    <property type="match status" value="1"/>
</dbReference>
<dbReference type="PANTHER" id="PTHR48081:SF13">
    <property type="entry name" value="ALPHA_BETA HYDROLASE"/>
    <property type="match status" value="1"/>
</dbReference>
<sequence length="340" mass="37672">MKKFKTTTIALTFSALALALSACQTTPSSQTTTQSANTAIDQAIRANSKASTQHTKQMATANKLNHISYANVAYDNINERQKMDIYLPKNHRGNVPVVLYLHGGGFITGDKLEVMGGSHKNVEEMVKRLLDNGYAVVSVGYRFLPNALLDEISNNVTKAFEFVRKNSKQYGLESNRITVMGESAGRHLAQWLAVTQGKYIKASLPYDGSADFVNMTATKAQPQCEATNWTNVIQADIPQDFDLSAYAVGERYGSPAFIKKATALSPIYRVYKDTPPTLMFQGNNDCVMAHEQSVRYLKKLQAHQIPSELVILEGEGHATPKFWTTPAYQDKVLAFLKTYL</sequence>